<evidence type="ECO:0000313" key="3">
    <source>
        <dbReference type="EMBL" id="GLC87246.1"/>
    </source>
</evidence>
<dbReference type="Gene3D" id="3.40.50.1390">
    <property type="entry name" value="Resolvase, N-terminal catalytic domain"/>
    <property type="match status" value="1"/>
</dbReference>
<sequence>MMKQRQKAVIYCHVSTDKALQHITLEQQQENLLNFAHQQGYDVQQIFRDSHNDDIEREDLLEMLHFIKEKSIQVLIVQDDTCLGYGHAKMAIWHLLQKTKTIVLSVSDEGPVQLNETDAMLLDALMAVEEYQRRLHNAKIRRGMRRAVENGYRPEHNLSNRGNPNGQERKDVPIEEIVSLRKRGFTFEEIAITLKGIGFDVSKATVHRRYQENLLSQEKKAASARNF</sequence>
<gene>
    <name evidence="3" type="ORF">LYSBPC_03730</name>
</gene>
<dbReference type="SUPFAM" id="SSF53041">
    <property type="entry name" value="Resolvase-like"/>
    <property type="match status" value="1"/>
</dbReference>
<organism evidence="3 4">
    <name type="scientific">Lysinibacillus piscis</name>
    <dbReference type="NCBI Taxonomy" id="2518931"/>
    <lineage>
        <taxon>Bacteria</taxon>
        <taxon>Bacillati</taxon>
        <taxon>Bacillota</taxon>
        <taxon>Bacilli</taxon>
        <taxon>Bacillales</taxon>
        <taxon>Bacillaceae</taxon>
        <taxon>Lysinibacillus</taxon>
    </lineage>
</organism>
<proteinExistence type="inferred from homology"/>
<evidence type="ECO:0000259" key="2">
    <source>
        <dbReference type="PROSITE" id="PS51736"/>
    </source>
</evidence>
<dbReference type="InterPro" id="IPR036162">
    <property type="entry name" value="Resolvase-like_N_sf"/>
</dbReference>
<feature type="domain" description="Resolvase/invertase-type recombinase catalytic" evidence="2">
    <location>
        <begin position="7"/>
        <end position="151"/>
    </location>
</feature>
<comment type="similarity">
    <text evidence="1">Belongs to the site-specific recombinase resolvase family.</text>
</comment>
<accession>A0ABQ5NGR4</accession>
<protein>
    <submittedName>
        <fullName evidence="3">Resolvase</fullName>
    </submittedName>
</protein>
<dbReference type="PROSITE" id="PS51736">
    <property type="entry name" value="RECOMBINASES_3"/>
    <property type="match status" value="1"/>
</dbReference>
<dbReference type="PANTHER" id="PTHR30461:SF26">
    <property type="entry name" value="RESOLVASE HOMOLOG YNEB"/>
    <property type="match status" value="1"/>
</dbReference>
<dbReference type="Pfam" id="PF00239">
    <property type="entry name" value="Resolvase"/>
    <property type="match status" value="1"/>
</dbReference>
<dbReference type="SMART" id="SM00857">
    <property type="entry name" value="Resolvase"/>
    <property type="match status" value="1"/>
</dbReference>
<evidence type="ECO:0000256" key="1">
    <source>
        <dbReference type="ARBA" id="ARBA00009913"/>
    </source>
</evidence>
<evidence type="ECO:0000313" key="4">
    <source>
        <dbReference type="Proteomes" id="UP001065593"/>
    </source>
</evidence>
<dbReference type="EMBL" id="BRZA01000001">
    <property type="protein sequence ID" value="GLC87246.1"/>
    <property type="molecule type" value="Genomic_DNA"/>
</dbReference>
<dbReference type="Proteomes" id="UP001065593">
    <property type="component" value="Unassembled WGS sequence"/>
</dbReference>
<dbReference type="InterPro" id="IPR050639">
    <property type="entry name" value="SSR_resolvase"/>
</dbReference>
<keyword evidence="4" id="KW-1185">Reference proteome</keyword>
<dbReference type="CDD" id="cd00338">
    <property type="entry name" value="Ser_Recombinase"/>
    <property type="match status" value="1"/>
</dbReference>
<dbReference type="RefSeq" id="WP_264986977.1">
    <property type="nucleotide sequence ID" value="NZ_BRZA01000001.1"/>
</dbReference>
<name>A0ABQ5NGR4_9BACI</name>
<comment type="caution">
    <text evidence="3">The sequence shown here is derived from an EMBL/GenBank/DDBJ whole genome shotgun (WGS) entry which is preliminary data.</text>
</comment>
<dbReference type="InterPro" id="IPR006119">
    <property type="entry name" value="Resolv_N"/>
</dbReference>
<dbReference type="PANTHER" id="PTHR30461">
    <property type="entry name" value="DNA-INVERTASE FROM LAMBDOID PROPHAGE"/>
    <property type="match status" value="1"/>
</dbReference>
<reference evidence="3" key="1">
    <citation type="submission" date="2022-08" db="EMBL/GenBank/DDBJ databases">
        <title>Draft genome sequence of Lysinibacillus sp. strain KH24.</title>
        <authorList>
            <person name="Kanbe H."/>
            <person name="Itoh H."/>
        </authorList>
    </citation>
    <scope>NUCLEOTIDE SEQUENCE</scope>
    <source>
        <strain evidence="3">KH24</strain>
    </source>
</reference>